<dbReference type="GO" id="GO:0016787">
    <property type="term" value="F:hydrolase activity"/>
    <property type="evidence" value="ECO:0007669"/>
    <property type="project" value="UniProtKB-KW"/>
</dbReference>
<protein>
    <submittedName>
        <fullName evidence="2">HAD-IA family hydrolase</fullName>
    </submittedName>
</protein>
<dbReference type="CDD" id="cd02603">
    <property type="entry name" value="HAD_sEH-N_like"/>
    <property type="match status" value="1"/>
</dbReference>
<keyword evidence="3" id="KW-1185">Reference proteome</keyword>
<dbReference type="InterPro" id="IPR052898">
    <property type="entry name" value="ACAD10-like"/>
</dbReference>
<dbReference type="AlphaFoldDB" id="A0A6L8W7E7"/>
<sequence>MIKAILWDFGGVLTTSPFEAFSRFESENGLPKDFIRGVNSTNPDSNAWAKFERSEVTMDEFDKLFEAESGALGHAIPGIEIIKLLAGDVRPNMVNALKICGVQYNCTCLTNNVAAGKGPGMTRDAAAQAEVAKVMALFRQVIESSKIGLRKPDPRIYEYACEQMEVTPEEVVYLDDLGINLKPAAAMGMKTIKVVSEEQALRDLSAAANLTFA</sequence>
<comment type="caution">
    <text evidence="2">The sequence shown here is derived from an EMBL/GenBank/DDBJ whole genome shotgun (WGS) entry which is preliminary data.</text>
</comment>
<dbReference type="InterPro" id="IPR011945">
    <property type="entry name" value="HAD-SF_ppase_IA/epoxid_hydro_N"/>
</dbReference>
<proteinExistence type="predicted"/>
<dbReference type="Gene3D" id="3.40.50.1000">
    <property type="entry name" value="HAD superfamily/HAD-like"/>
    <property type="match status" value="1"/>
</dbReference>
<evidence type="ECO:0000256" key="1">
    <source>
        <dbReference type="ARBA" id="ARBA00022990"/>
    </source>
</evidence>
<organism evidence="2 3">
    <name type="scientific">Sneathiella litorea</name>
    <dbReference type="NCBI Taxonomy" id="2606216"/>
    <lineage>
        <taxon>Bacteria</taxon>
        <taxon>Pseudomonadati</taxon>
        <taxon>Pseudomonadota</taxon>
        <taxon>Alphaproteobacteria</taxon>
        <taxon>Sneathiellales</taxon>
        <taxon>Sneathiellaceae</taxon>
        <taxon>Sneathiella</taxon>
    </lineage>
</organism>
<dbReference type="Gene3D" id="1.10.150.240">
    <property type="entry name" value="Putative phosphatase, domain 2"/>
    <property type="match status" value="1"/>
</dbReference>
<dbReference type="InterPro" id="IPR006439">
    <property type="entry name" value="HAD-SF_hydro_IA"/>
</dbReference>
<dbReference type="NCBIfam" id="TIGR02247">
    <property type="entry name" value="HAD-1A3-hyp"/>
    <property type="match status" value="1"/>
</dbReference>
<evidence type="ECO:0000313" key="3">
    <source>
        <dbReference type="Proteomes" id="UP000476030"/>
    </source>
</evidence>
<reference evidence="2 3" key="1">
    <citation type="submission" date="2019-12" db="EMBL/GenBank/DDBJ databases">
        <title>Snethiella sp. nov. sp. isolated from sea sand.</title>
        <authorList>
            <person name="Kim J."/>
            <person name="Jeong S.E."/>
            <person name="Jung H.S."/>
            <person name="Jeon C.O."/>
        </authorList>
    </citation>
    <scope>NUCLEOTIDE SEQUENCE [LARGE SCALE GENOMIC DNA]</scope>
    <source>
        <strain evidence="2 3">DP05</strain>
    </source>
</reference>
<dbReference type="PANTHER" id="PTHR47829">
    <property type="entry name" value="HYDROLASE, PUTATIVE (AFU_ORTHOLOGUE AFUA_1G12880)-RELATED"/>
    <property type="match status" value="1"/>
</dbReference>
<dbReference type="SUPFAM" id="SSF56784">
    <property type="entry name" value="HAD-like"/>
    <property type="match status" value="1"/>
</dbReference>
<dbReference type="NCBIfam" id="TIGR01509">
    <property type="entry name" value="HAD-SF-IA-v3"/>
    <property type="match status" value="1"/>
</dbReference>
<dbReference type="InterPro" id="IPR036412">
    <property type="entry name" value="HAD-like_sf"/>
</dbReference>
<dbReference type="InterPro" id="IPR023198">
    <property type="entry name" value="PGP-like_dom2"/>
</dbReference>
<dbReference type="RefSeq" id="WP_161314672.1">
    <property type="nucleotide sequence ID" value="NZ_WTUW01000001.1"/>
</dbReference>
<gene>
    <name evidence="2" type="ORF">GQE98_05795</name>
</gene>
<dbReference type="Pfam" id="PF00702">
    <property type="entry name" value="Hydrolase"/>
    <property type="match status" value="1"/>
</dbReference>
<dbReference type="PRINTS" id="PR00413">
    <property type="entry name" value="HADHALOGNASE"/>
</dbReference>
<dbReference type="InterPro" id="IPR023214">
    <property type="entry name" value="HAD_sf"/>
</dbReference>
<keyword evidence="1" id="KW-0007">Acetylation</keyword>
<dbReference type="Proteomes" id="UP000476030">
    <property type="component" value="Unassembled WGS sequence"/>
</dbReference>
<dbReference type="PANTHER" id="PTHR47829:SF1">
    <property type="entry name" value="HAD FAMILY PHOSPHATASE"/>
    <property type="match status" value="1"/>
</dbReference>
<accession>A0A6L8W7E7</accession>
<keyword evidence="2" id="KW-0378">Hydrolase</keyword>
<name>A0A6L8W7E7_9PROT</name>
<dbReference type="SFLD" id="SFLDG01129">
    <property type="entry name" value="C1.5:_HAD__Beta-PGM__Phosphata"/>
    <property type="match status" value="1"/>
</dbReference>
<dbReference type="EMBL" id="WTUW01000001">
    <property type="protein sequence ID" value="MZR30147.1"/>
    <property type="molecule type" value="Genomic_DNA"/>
</dbReference>
<evidence type="ECO:0000313" key="2">
    <source>
        <dbReference type="EMBL" id="MZR30147.1"/>
    </source>
</evidence>
<dbReference type="SFLD" id="SFLDS00003">
    <property type="entry name" value="Haloacid_Dehalogenase"/>
    <property type="match status" value="1"/>
</dbReference>